<keyword evidence="3" id="KW-0540">Nuclease</keyword>
<dbReference type="SMART" id="SM00507">
    <property type="entry name" value="HNHc"/>
    <property type="match status" value="1"/>
</dbReference>
<name>A0ABW1SVH2_9ACTN</name>
<dbReference type="Gene3D" id="1.10.30.50">
    <property type="match status" value="1"/>
</dbReference>
<dbReference type="Proteomes" id="UP001596138">
    <property type="component" value="Unassembled WGS sequence"/>
</dbReference>
<dbReference type="GO" id="GO:0004519">
    <property type="term" value="F:endonuclease activity"/>
    <property type="evidence" value="ECO:0007669"/>
    <property type="project" value="UniProtKB-KW"/>
</dbReference>
<evidence type="ECO:0000256" key="1">
    <source>
        <dbReference type="SAM" id="MobiDB-lite"/>
    </source>
</evidence>
<proteinExistence type="predicted"/>
<comment type="caution">
    <text evidence="3">The sequence shown here is derived from an EMBL/GenBank/DDBJ whole genome shotgun (WGS) entry which is preliminary data.</text>
</comment>
<organism evidence="3 4">
    <name type="scientific">Longivirga aurantiaca</name>
    <dbReference type="NCBI Taxonomy" id="1837743"/>
    <lineage>
        <taxon>Bacteria</taxon>
        <taxon>Bacillati</taxon>
        <taxon>Actinomycetota</taxon>
        <taxon>Actinomycetes</taxon>
        <taxon>Sporichthyales</taxon>
        <taxon>Sporichthyaceae</taxon>
        <taxon>Longivirga</taxon>
    </lineage>
</organism>
<evidence type="ECO:0000259" key="2">
    <source>
        <dbReference type="SMART" id="SM00507"/>
    </source>
</evidence>
<dbReference type="EMBL" id="JBHSTI010000002">
    <property type="protein sequence ID" value="MFC6236406.1"/>
    <property type="molecule type" value="Genomic_DNA"/>
</dbReference>
<feature type="compositionally biased region" description="Polar residues" evidence="1">
    <location>
        <begin position="280"/>
        <end position="290"/>
    </location>
</feature>
<feature type="domain" description="HNH nuclease" evidence="2">
    <location>
        <begin position="385"/>
        <end position="436"/>
    </location>
</feature>
<evidence type="ECO:0000313" key="3">
    <source>
        <dbReference type="EMBL" id="MFC6236406.1"/>
    </source>
</evidence>
<keyword evidence="3" id="KW-0378">Hydrolase</keyword>
<dbReference type="RefSeq" id="WP_386763452.1">
    <property type="nucleotide sequence ID" value="NZ_JBHSTI010000002.1"/>
</dbReference>
<dbReference type="Pfam" id="PF01844">
    <property type="entry name" value="HNH"/>
    <property type="match status" value="1"/>
</dbReference>
<sequence>MDLTRVDVIPAPAGVPVSYVESQWHRISAELEADRALTRLAGMLDRDPCWDDLRTLAGVRDVPLDQAGRLMRLMATQRVSSFLSGQTVLGIVEIADEGEAPEAMDERTARHEVGLALGRSKDQAAFLITTYTRLVQEFPDFVTALTAGRITLGHCYVLHEETVVVTDPAALARIAGKALPLAQAQSATRFRTALRRLIQRHDPNAAERRRQARLARRVTYSNLGDGVSSMTVVARTEDVEAMRESIDDAAISLITADRAAADAEAAAASDTGSDAGQGATQSRPRLTTAQARSDAVVAALLGEVDDDGIVTYAPREHRQSRLELVIDVATAAGIKDNLARLGTDPICAGVARALMVDVEVIARALVADGTAHLLDLGQDTYLSAKQRAHIRTRDRATCRCCGRRATRGEMDHLVEFLRGGPSAPWNEWWLCRECHQRKTAGQLDVDGRTDHAVQITTPHGIVYCSTPPPYLDDPDRDSVLAARTTPVRFVLPPRRRPRPAPTPAPDPADDTPPF</sequence>
<dbReference type="CDD" id="cd00085">
    <property type="entry name" value="HNHc"/>
    <property type="match status" value="1"/>
</dbReference>
<keyword evidence="3" id="KW-0255">Endonuclease</keyword>
<protein>
    <submittedName>
        <fullName evidence="3">HNH endonuclease</fullName>
    </submittedName>
</protein>
<gene>
    <name evidence="3" type="ORF">ACFQGU_00830</name>
</gene>
<reference evidence="4" key="1">
    <citation type="journal article" date="2019" name="Int. J. Syst. Evol. Microbiol.">
        <title>The Global Catalogue of Microorganisms (GCM) 10K type strain sequencing project: providing services to taxonomists for standard genome sequencing and annotation.</title>
        <authorList>
            <consortium name="The Broad Institute Genomics Platform"/>
            <consortium name="The Broad Institute Genome Sequencing Center for Infectious Disease"/>
            <person name="Wu L."/>
            <person name="Ma J."/>
        </authorList>
    </citation>
    <scope>NUCLEOTIDE SEQUENCE [LARGE SCALE GENOMIC DNA]</scope>
    <source>
        <strain evidence="4">CGMCC 4.7317</strain>
    </source>
</reference>
<accession>A0ABW1SVH2</accession>
<feature type="compositionally biased region" description="Pro residues" evidence="1">
    <location>
        <begin position="499"/>
        <end position="514"/>
    </location>
</feature>
<feature type="region of interest" description="Disordered" evidence="1">
    <location>
        <begin position="490"/>
        <end position="514"/>
    </location>
</feature>
<keyword evidence="4" id="KW-1185">Reference proteome</keyword>
<evidence type="ECO:0000313" key="4">
    <source>
        <dbReference type="Proteomes" id="UP001596138"/>
    </source>
</evidence>
<dbReference type="InterPro" id="IPR003615">
    <property type="entry name" value="HNH_nuc"/>
</dbReference>
<feature type="region of interest" description="Disordered" evidence="1">
    <location>
        <begin position="265"/>
        <end position="290"/>
    </location>
</feature>
<feature type="compositionally biased region" description="Low complexity" evidence="1">
    <location>
        <begin position="265"/>
        <end position="279"/>
    </location>
</feature>
<dbReference type="InterPro" id="IPR002711">
    <property type="entry name" value="HNH"/>
</dbReference>